<organism evidence="2 3">
    <name type="scientific">Vibrio mytili</name>
    <dbReference type="NCBI Taxonomy" id="50718"/>
    <lineage>
        <taxon>Bacteria</taxon>
        <taxon>Pseudomonadati</taxon>
        <taxon>Pseudomonadota</taxon>
        <taxon>Gammaproteobacteria</taxon>
        <taxon>Vibrionales</taxon>
        <taxon>Vibrionaceae</taxon>
        <taxon>Vibrio</taxon>
    </lineage>
</organism>
<name>A0A0C3HVR5_9VIBR</name>
<keyword evidence="1" id="KW-0472">Membrane</keyword>
<dbReference type="Proteomes" id="UP000031977">
    <property type="component" value="Unassembled WGS sequence"/>
</dbReference>
<sequence length="70" mass="8139">MKSSLQTPYFFYEEISYMHINTCLVASVGVILQITCLFLQKLTKFAMNLSGNESIVYQWFEEADVMVIME</sequence>
<dbReference type="AlphaFoldDB" id="A0A0C3HVR5"/>
<feature type="transmembrane region" description="Helical" evidence="1">
    <location>
        <begin position="15"/>
        <end position="39"/>
    </location>
</feature>
<gene>
    <name evidence="2" type="ORF">SU60_00690</name>
</gene>
<keyword evidence="3" id="KW-1185">Reference proteome</keyword>
<evidence type="ECO:0000313" key="3">
    <source>
        <dbReference type="Proteomes" id="UP000031977"/>
    </source>
</evidence>
<comment type="caution">
    <text evidence="2">The sequence shown here is derived from an EMBL/GenBank/DDBJ whole genome shotgun (WGS) entry which is preliminary data.</text>
</comment>
<keyword evidence="1" id="KW-1133">Transmembrane helix</keyword>
<accession>A0A0C3HVR5</accession>
<evidence type="ECO:0000256" key="1">
    <source>
        <dbReference type="SAM" id="Phobius"/>
    </source>
</evidence>
<protein>
    <submittedName>
        <fullName evidence="2">Uncharacterized protein</fullName>
    </submittedName>
</protein>
<keyword evidence="1" id="KW-0812">Transmembrane</keyword>
<dbReference type="EMBL" id="JXOK01000004">
    <property type="protein sequence ID" value="KIN12356.1"/>
    <property type="molecule type" value="Genomic_DNA"/>
</dbReference>
<proteinExistence type="predicted"/>
<reference evidence="2 3" key="1">
    <citation type="submission" date="2015-01" db="EMBL/GenBank/DDBJ databases">
        <title>Draft genome of Vibrio mytili type strain CAIM 528.</title>
        <authorList>
            <person name="Gonzalez-Castillo A."/>
            <person name="Gomez-Gil B."/>
            <person name="Enciso-Ibarra J."/>
        </authorList>
    </citation>
    <scope>NUCLEOTIDE SEQUENCE [LARGE SCALE GENOMIC DNA]</scope>
    <source>
        <strain evidence="2 3">CAIM 528</strain>
    </source>
</reference>
<dbReference type="STRING" id="50718.SU60_00690"/>
<evidence type="ECO:0000313" key="2">
    <source>
        <dbReference type="EMBL" id="KIN12356.1"/>
    </source>
</evidence>